<protein>
    <submittedName>
        <fullName evidence="1">Uncharacterized protein</fullName>
    </submittedName>
</protein>
<organism evidence="1">
    <name type="scientific">Arundo donax</name>
    <name type="common">Giant reed</name>
    <name type="synonym">Donax arundinaceus</name>
    <dbReference type="NCBI Taxonomy" id="35708"/>
    <lineage>
        <taxon>Eukaryota</taxon>
        <taxon>Viridiplantae</taxon>
        <taxon>Streptophyta</taxon>
        <taxon>Embryophyta</taxon>
        <taxon>Tracheophyta</taxon>
        <taxon>Spermatophyta</taxon>
        <taxon>Magnoliopsida</taxon>
        <taxon>Liliopsida</taxon>
        <taxon>Poales</taxon>
        <taxon>Poaceae</taxon>
        <taxon>PACMAD clade</taxon>
        <taxon>Arundinoideae</taxon>
        <taxon>Arundineae</taxon>
        <taxon>Arundo</taxon>
    </lineage>
</organism>
<proteinExistence type="predicted"/>
<evidence type="ECO:0000313" key="1">
    <source>
        <dbReference type="EMBL" id="JAD29559.1"/>
    </source>
</evidence>
<dbReference type="EMBL" id="GBRH01268336">
    <property type="protein sequence ID" value="JAD29559.1"/>
    <property type="molecule type" value="Transcribed_RNA"/>
</dbReference>
<dbReference type="AlphaFoldDB" id="A0A0A8YRQ7"/>
<accession>A0A0A8YRQ7</accession>
<reference evidence="1" key="2">
    <citation type="journal article" date="2015" name="Data Brief">
        <title>Shoot transcriptome of the giant reed, Arundo donax.</title>
        <authorList>
            <person name="Barrero R.A."/>
            <person name="Guerrero F.D."/>
            <person name="Moolhuijzen P."/>
            <person name="Goolsby J.A."/>
            <person name="Tidwell J."/>
            <person name="Bellgard S.E."/>
            <person name="Bellgard M.I."/>
        </authorList>
    </citation>
    <scope>NUCLEOTIDE SEQUENCE</scope>
    <source>
        <tissue evidence="1">Shoot tissue taken approximately 20 cm above the soil surface</tissue>
    </source>
</reference>
<reference evidence="1" key="1">
    <citation type="submission" date="2014-09" db="EMBL/GenBank/DDBJ databases">
        <authorList>
            <person name="Magalhaes I.L.F."/>
            <person name="Oliveira U."/>
            <person name="Santos F.R."/>
            <person name="Vidigal T.H.D.A."/>
            <person name="Brescovit A.D."/>
            <person name="Santos A.J."/>
        </authorList>
    </citation>
    <scope>NUCLEOTIDE SEQUENCE</scope>
    <source>
        <tissue evidence="1">Shoot tissue taken approximately 20 cm above the soil surface</tissue>
    </source>
</reference>
<name>A0A0A8YRQ7_ARUDO</name>
<sequence>MSADLKSTTHLYLCHQFLQEQASQNWHLVHSLGIKEMCIASKVLSAQINNQLLVGRHPLTPVLNCLTTSQDPEALKVF</sequence>